<protein>
    <submittedName>
        <fullName evidence="2">Uncharacterized protein</fullName>
    </submittedName>
</protein>
<keyword evidence="1" id="KW-1133">Transmembrane helix</keyword>
<evidence type="ECO:0000256" key="1">
    <source>
        <dbReference type="SAM" id="Phobius"/>
    </source>
</evidence>
<feature type="transmembrane region" description="Helical" evidence="1">
    <location>
        <begin position="44"/>
        <end position="63"/>
    </location>
</feature>
<organism evidence="2">
    <name type="scientific">Gaeavirus sp</name>
    <dbReference type="NCBI Taxonomy" id="2487767"/>
    <lineage>
        <taxon>Viruses</taxon>
        <taxon>Varidnaviria</taxon>
        <taxon>Bamfordvirae</taxon>
        <taxon>Nucleocytoviricota</taxon>
        <taxon>Megaviricetes</taxon>
        <taxon>Imitervirales</taxon>
        <taxon>Mimiviridae</taxon>
        <taxon>Klosneuvirinae</taxon>
    </lineage>
</organism>
<keyword evidence="1" id="KW-0472">Membrane</keyword>
<evidence type="ECO:0000313" key="2">
    <source>
        <dbReference type="EMBL" id="AYV80154.1"/>
    </source>
</evidence>
<name>A0A3G5A0Y1_9VIRU</name>
<sequence length="72" mass="8546">MSSSLNYCLVKQNNIYEELYDILSDEDLIMDNPNHKESIKLNEFITNYLFIFIILYNVSSVSCPKKNKIRHQ</sequence>
<dbReference type="EMBL" id="MK072210">
    <property type="protein sequence ID" value="AYV80154.1"/>
    <property type="molecule type" value="Genomic_DNA"/>
</dbReference>
<reference evidence="2" key="1">
    <citation type="submission" date="2018-10" db="EMBL/GenBank/DDBJ databases">
        <title>Hidden diversity of soil giant viruses.</title>
        <authorList>
            <person name="Schulz F."/>
            <person name="Alteio L."/>
            <person name="Goudeau D."/>
            <person name="Ryan E.M."/>
            <person name="Malmstrom R.R."/>
            <person name="Blanchard J."/>
            <person name="Woyke T."/>
        </authorList>
    </citation>
    <scope>NUCLEOTIDE SEQUENCE</scope>
    <source>
        <strain evidence="2">GAV1</strain>
    </source>
</reference>
<proteinExistence type="predicted"/>
<keyword evidence="1" id="KW-0812">Transmembrane</keyword>
<gene>
    <name evidence="2" type="ORF">Gaeavirus12_12</name>
</gene>
<accession>A0A3G5A0Y1</accession>